<keyword evidence="1" id="KW-0732">Signal</keyword>
<dbReference type="OrthoDB" id="19542at2"/>
<evidence type="ECO:0000313" key="3">
    <source>
        <dbReference type="Proteomes" id="UP000244817"/>
    </source>
</evidence>
<name>A0A2T7G061_9RHOB</name>
<feature type="signal peptide" evidence="1">
    <location>
        <begin position="1"/>
        <end position="15"/>
    </location>
</feature>
<dbReference type="AlphaFoldDB" id="A0A2T7G061"/>
<reference evidence="2 3" key="1">
    <citation type="submission" date="2018-04" db="EMBL/GenBank/DDBJ databases">
        <title>Pelagivirga bohaiensis gen. nov., sp. nov., a bacterium isolated from the Bohai Sea.</title>
        <authorList>
            <person name="Ji X."/>
        </authorList>
    </citation>
    <scope>NUCLEOTIDE SEQUENCE [LARGE SCALE GENOMIC DNA]</scope>
    <source>
        <strain evidence="2 3">BH-SD16</strain>
    </source>
</reference>
<organism evidence="2 3">
    <name type="scientific">Thalassorhabdomicrobium marinisediminis</name>
    <dbReference type="NCBI Taxonomy" id="2170577"/>
    <lineage>
        <taxon>Bacteria</taxon>
        <taxon>Pseudomonadati</taxon>
        <taxon>Pseudomonadota</taxon>
        <taxon>Alphaproteobacteria</taxon>
        <taxon>Rhodobacterales</taxon>
        <taxon>Paracoccaceae</taxon>
        <taxon>Thalassorhabdomicrobium</taxon>
    </lineage>
</organism>
<dbReference type="SUPFAM" id="SSF56935">
    <property type="entry name" value="Porins"/>
    <property type="match status" value="1"/>
</dbReference>
<protein>
    <submittedName>
        <fullName evidence="2">YjbH domain-containing protein</fullName>
    </submittedName>
</protein>
<gene>
    <name evidence="2" type="ORF">DC363_04100</name>
</gene>
<dbReference type="Pfam" id="PF06082">
    <property type="entry name" value="YjbH"/>
    <property type="match status" value="1"/>
</dbReference>
<evidence type="ECO:0000313" key="2">
    <source>
        <dbReference type="EMBL" id="PVA07812.1"/>
    </source>
</evidence>
<dbReference type="Proteomes" id="UP000244817">
    <property type="component" value="Unassembled WGS sequence"/>
</dbReference>
<accession>A0A2T7G061</accession>
<proteinExistence type="predicted"/>
<comment type="caution">
    <text evidence="2">The sequence shown here is derived from an EMBL/GenBank/DDBJ whole genome shotgun (WGS) entry which is preliminary data.</text>
</comment>
<dbReference type="EMBL" id="QCYG01000002">
    <property type="protein sequence ID" value="PVA07812.1"/>
    <property type="molecule type" value="Genomic_DNA"/>
</dbReference>
<evidence type="ECO:0000256" key="1">
    <source>
        <dbReference type="SAM" id="SignalP"/>
    </source>
</evidence>
<keyword evidence="3" id="KW-1185">Reference proteome</keyword>
<sequence length="687" mass="74542">MFSGMAALLAAGVWAAPGAADQGWPATYSLFGTPGIVDMPAAVAPADAEIAATVSGFGKTRRGTLSFQVLPRLSGSFRYSLIDTYDRSFDLQYQITDEGRYMPAVAVGLRDFIGTGRYSSEYFVATKTVSPNVRVTGGIGWGRLGSVNGFANPFGLDTRPDDSVDTGGTVLAGQFFHGDAALFGGVEWRVNDEWTLLAEYSSDAYERESRLIGFDRKSPVNVGVTWRPSDSYQLGAYYLHGSEVGISASVVTNPRTRDMPSGLGRAPVPVAVRGESVVAAATWTNPQVKAASMDALGTIMATDGFRLLGAEVTGNTLRVRYENARFRSEAQGAGRVARILTQVAPQNVDRFVLEPTQQGIALSSITLLRSDMERLENQPNAAALSYDRARIGDASGPAPALDWNDPTPAFQWGLSPYFELTLFDGKNPARGDTGLEASFRYEVKPNIMLSGAFRQRLLGNRDEVGSIAPSSLPPVRRDSLRYGAQSGNGIEDLTLAWYGRPGRNVYSRITAGYLERMFGGVSAEVLWKPVASRLALGAEVNYAAKRDYDLGFGFQDYDIVTGHVSAYYEFANGFEAQVDVGRYLAGDYGATFGLDRTFANGWKVGAYFTLTDVPFDDFGEGSFDKGIRVEIPTDWLAGTPNRNTAGTTLSSLSRDGGARLNVEGRLYDVVEDGHQMQLDETWGRFWR</sequence>
<feature type="chain" id="PRO_5015594229" evidence="1">
    <location>
        <begin position="16"/>
        <end position="687"/>
    </location>
</feature>
<dbReference type="InterPro" id="IPR010344">
    <property type="entry name" value="YbjH"/>
</dbReference>